<feature type="binding site" evidence="7">
    <location>
        <position position="141"/>
    </location>
    <ligand>
        <name>substrate</name>
    </ligand>
</feature>
<proteinExistence type="inferred from homology"/>
<dbReference type="NCBIfam" id="TIGR00091">
    <property type="entry name" value="tRNA (guanosine(46)-N7)-methyltransferase TrmB"/>
    <property type="match status" value="1"/>
</dbReference>
<dbReference type="InterPro" id="IPR003358">
    <property type="entry name" value="tRNA_(Gua-N-7)_MeTrfase_Trmb"/>
</dbReference>
<dbReference type="SUPFAM" id="SSF53335">
    <property type="entry name" value="S-adenosyl-L-methionine-dependent methyltransferases"/>
    <property type="match status" value="1"/>
</dbReference>
<keyword evidence="6 7" id="KW-0819">tRNA processing</keyword>
<organism evidence="8 9">
    <name type="scientific">Kiloniella litopenaei</name>
    <dbReference type="NCBI Taxonomy" id="1549748"/>
    <lineage>
        <taxon>Bacteria</taxon>
        <taxon>Pseudomonadati</taxon>
        <taxon>Pseudomonadota</taxon>
        <taxon>Alphaproteobacteria</taxon>
        <taxon>Rhodospirillales</taxon>
        <taxon>Kiloniellaceae</taxon>
        <taxon>Kiloniella</taxon>
    </lineage>
</organism>
<dbReference type="PATRIC" id="fig|1549748.8.peg.3810"/>
<dbReference type="EC" id="2.1.1.33" evidence="7"/>
<feature type="binding site" evidence="7">
    <location>
        <position position="173"/>
    </location>
    <ligand>
        <name>substrate</name>
    </ligand>
</feature>
<evidence type="ECO:0000313" key="8">
    <source>
        <dbReference type="EMBL" id="KKJ77179.1"/>
    </source>
</evidence>
<feature type="binding site" evidence="7">
    <location>
        <position position="115"/>
    </location>
    <ligand>
        <name>S-adenosyl-L-methionine</name>
        <dbReference type="ChEBI" id="CHEBI:59789"/>
    </ligand>
</feature>
<evidence type="ECO:0000256" key="6">
    <source>
        <dbReference type="ARBA" id="ARBA00022694"/>
    </source>
</evidence>
<dbReference type="Gene3D" id="3.40.50.150">
    <property type="entry name" value="Vaccinia Virus protein VP39"/>
    <property type="match status" value="1"/>
</dbReference>
<comment type="catalytic activity">
    <reaction evidence="1 7">
        <text>guanosine(46) in tRNA + S-adenosyl-L-methionine = N(7)-methylguanosine(46) in tRNA + S-adenosyl-L-homocysteine</text>
        <dbReference type="Rhea" id="RHEA:42708"/>
        <dbReference type="Rhea" id="RHEA-COMP:10188"/>
        <dbReference type="Rhea" id="RHEA-COMP:10189"/>
        <dbReference type="ChEBI" id="CHEBI:57856"/>
        <dbReference type="ChEBI" id="CHEBI:59789"/>
        <dbReference type="ChEBI" id="CHEBI:74269"/>
        <dbReference type="ChEBI" id="CHEBI:74480"/>
        <dbReference type="EC" id="2.1.1.33"/>
    </reaction>
</comment>
<dbReference type="Pfam" id="PF02390">
    <property type="entry name" value="Methyltransf_4"/>
    <property type="match status" value="1"/>
</dbReference>
<reference evidence="8 9" key="1">
    <citation type="submission" date="2015-03" db="EMBL/GenBank/DDBJ databases">
        <title>Genome sequence of Kiloniella sp. P1-1, isolated from the gut microflora of Pacific white shrimp, Penaeus vannamei.</title>
        <authorList>
            <person name="Shao Z."/>
            <person name="Wang L."/>
            <person name="Li X."/>
        </authorList>
    </citation>
    <scope>NUCLEOTIDE SEQUENCE [LARGE SCALE GENOMIC DNA]</scope>
    <source>
        <strain evidence="8 9">P1-1</strain>
    </source>
</reference>
<sequence length="235" mass="27302">MSDPVKRSTFYGRRQGRPLRKKATELVETVLPKIQITLGDPENIVPYKLDEMFGRSGQETWLEIGFGGGEHLAWQAEHNPDVNLIGAEYFINGVASLLGHLDDNGAENVRIYRGDVRDMMPFLPKNSLSKVFILFPDPWHKARHNKRRIVQIETLDLLADLLVDDGELRMATDDMGYLQWMLERTVPHPLFSWQAESKNDWNQRTEDWPKTRYEEKALNKGLKPGYLRFKRLPRT</sequence>
<feature type="binding site" evidence="7">
    <location>
        <position position="88"/>
    </location>
    <ligand>
        <name>S-adenosyl-L-methionine</name>
        <dbReference type="ChEBI" id="CHEBI:59789"/>
    </ligand>
</feature>
<dbReference type="InterPro" id="IPR029063">
    <property type="entry name" value="SAM-dependent_MTases_sf"/>
</dbReference>
<dbReference type="PANTHER" id="PTHR23417:SF14">
    <property type="entry name" value="PENTACOTRIPEPTIDE-REPEAT REGION OF PRORP DOMAIN-CONTAINING PROTEIN"/>
    <property type="match status" value="1"/>
</dbReference>
<dbReference type="UniPathway" id="UPA00989"/>
<keyword evidence="3 7" id="KW-0489">Methyltransferase</keyword>
<dbReference type="HAMAP" id="MF_01057">
    <property type="entry name" value="tRNA_methyltr_TrmB"/>
    <property type="match status" value="1"/>
</dbReference>
<feature type="binding site" evidence="7">
    <location>
        <position position="63"/>
    </location>
    <ligand>
        <name>S-adenosyl-L-methionine</name>
        <dbReference type="ChEBI" id="CHEBI:59789"/>
    </ligand>
</feature>
<dbReference type="PANTHER" id="PTHR23417">
    <property type="entry name" value="3-DEOXY-D-MANNO-OCTULOSONIC-ACID TRANSFERASE/TRNA GUANINE-N 7 - -METHYLTRANSFERASE"/>
    <property type="match status" value="1"/>
</dbReference>
<comment type="caution">
    <text evidence="8">The sequence shown here is derived from an EMBL/GenBank/DDBJ whole genome shotgun (WGS) entry which is preliminary data.</text>
</comment>
<dbReference type="GO" id="GO:0008176">
    <property type="term" value="F:tRNA (guanine(46)-N7)-methyltransferase activity"/>
    <property type="evidence" value="ECO:0007669"/>
    <property type="project" value="UniProtKB-UniRule"/>
</dbReference>
<dbReference type="InterPro" id="IPR055361">
    <property type="entry name" value="tRNA_methyltr_TrmB_bact"/>
</dbReference>
<keyword evidence="9" id="KW-1185">Reference proteome</keyword>
<comment type="function">
    <text evidence="2 7">Catalyzes the formation of N(7)-methylguanine at position 46 (m7G46) in tRNA.</text>
</comment>
<evidence type="ECO:0000256" key="3">
    <source>
        <dbReference type="ARBA" id="ARBA00022603"/>
    </source>
</evidence>
<comment type="pathway">
    <text evidence="7">tRNA modification; N(7)-methylguanine-tRNA biosynthesis.</text>
</comment>
<gene>
    <name evidence="7" type="primary">trmB</name>
    <name evidence="8" type="ORF">WH95_08960</name>
</gene>
<accession>A0A0M2R9T1</accession>
<evidence type="ECO:0000256" key="2">
    <source>
        <dbReference type="ARBA" id="ARBA00003015"/>
    </source>
</evidence>
<evidence type="ECO:0000256" key="7">
    <source>
        <dbReference type="HAMAP-Rule" id="MF_01057"/>
    </source>
</evidence>
<evidence type="ECO:0000313" key="9">
    <source>
        <dbReference type="Proteomes" id="UP000034491"/>
    </source>
</evidence>
<dbReference type="RefSeq" id="WP_046505810.1">
    <property type="nucleotide sequence ID" value="NZ_LANI01000005.1"/>
</dbReference>
<dbReference type="OrthoDB" id="9802090at2"/>
<keyword evidence="4 7" id="KW-0808">Transferase</keyword>
<dbReference type="GO" id="GO:0043527">
    <property type="term" value="C:tRNA methyltransferase complex"/>
    <property type="evidence" value="ECO:0007669"/>
    <property type="project" value="TreeGrafter"/>
</dbReference>
<feature type="binding site" evidence="7">
    <location>
        <begin position="211"/>
        <end position="214"/>
    </location>
    <ligand>
        <name>substrate</name>
    </ligand>
</feature>
<comment type="similarity">
    <text evidence="7">Belongs to the class I-like SAM-binding methyltransferase superfamily. TrmB family.</text>
</comment>
<feature type="binding site" evidence="7">
    <location>
        <position position="137"/>
    </location>
    <ligand>
        <name>S-adenosyl-L-methionine</name>
        <dbReference type="ChEBI" id="CHEBI:59789"/>
    </ligand>
</feature>
<protein>
    <recommendedName>
        <fullName evidence="7">tRNA (guanine-N(7)-)-methyltransferase</fullName>
        <ecNumber evidence="7">2.1.1.33</ecNumber>
    </recommendedName>
    <alternativeName>
        <fullName evidence="7">tRNA (guanine(46)-N(7))-methyltransferase</fullName>
    </alternativeName>
    <alternativeName>
        <fullName evidence="7">tRNA(m7G46)-methyltransferase</fullName>
    </alternativeName>
</protein>
<evidence type="ECO:0000256" key="4">
    <source>
        <dbReference type="ARBA" id="ARBA00022679"/>
    </source>
</evidence>
<name>A0A0M2R9T1_9PROT</name>
<evidence type="ECO:0000256" key="5">
    <source>
        <dbReference type="ARBA" id="ARBA00022691"/>
    </source>
</evidence>
<keyword evidence="5 7" id="KW-0949">S-adenosyl-L-methionine</keyword>
<evidence type="ECO:0000256" key="1">
    <source>
        <dbReference type="ARBA" id="ARBA00000142"/>
    </source>
</evidence>
<dbReference type="STRING" id="1549748.WH95_08960"/>
<dbReference type="AlphaFoldDB" id="A0A0M2R9T1"/>
<dbReference type="Proteomes" id="UP000034491">
    <property type="component" value="Unassembled WGS sequence"/>
</dbReference>
<dbReference type="EMBL" id="LANI01000005">
    <property type="protein sequence ID" value="KKJ77179.1"/>
    <property type="molecule type" value="Genomic_DNA"/>
</dbReference>
<dbReference type="PROSITE" id="PS51625">
    <property type="entry name" value="SAM_MT_TRMB"/>
    <property type="match status" value="1"/>
</dbReference>
<feature type="region of interest" description="Interaction with RNA" evidence="7">
    <location>
        <begin position="143"/>
        <end position="148"/>
    </location>
</feature>